<name>A0A2N9ESB9_FAGSY</name>
<evidence type="ECO:0000313" key="1">
    <source>
        <dbReference type="EMBL" id="SPC77742.1"/>
    </source>
</evidence>
<accession>A0A2N9ESB9</accession>
<dbReference type="PANTHER" id="PTHR33219:SF14">
    <property type="entry name" value="PROTEIN COFACTOR ASSEMBLY OF COMPLEX C SUBUNIT B CCB3, CHLOROPLASTIC-RELATED"/>
    <property type="match status" value="1"/>
</dbReference>
<organism evidence="1">
    <name type="scientific">Fagus sylvatica</name>
    <name type="common">Beechnut</name>
    <dbReference type="NCBI Taxonomy" id="28930"/>
    <lineage>
        <taxon>Eukaryota</taxon>
        <taxon>Viridiplantae</taxon>
        <taxon>Streptophyta</taxon>
        <taxon>Embryophyta</taxon>
        <taxon>Tracheophyta</taxon>
        <taxon>Spermatophyta</taxon>
        <taxon>Magnoliopsida</taxon>
        <taxon>eudicotyledons</taxon>
        <taxon>Gunneridae</taxon>
        <taxon>Pentapetalae</taxon>
        <taxon>rosids</taxon>
        <taxon>fabids</taxon>
        <taxon>Fagales</taxon>
        <taxon>Fagaceae</taxon>
        <taxon>Fagus</taxon>
    </lineage>
</organism>
<gene>
    <name evidence="1" type="ORF">FSB_LOCUS5624</name>
</gene>
<dbReference type="PANTHER" id="PTHR33219">
    <property type="entry name" value="YLMG HOMOLOG PROTEIN 2, CHLOROPLASTIC"/>
    <property type="match status" value="1"/>
</dbReference>
<dbReference type="EMBL" id="OIVN01000291">
    <property type="protein sequence ID" value="SPC77742.1"/>
    <property type="molecule type" value="Genomic_DNA"/>
</dbReference>
<reference evidence="1" key="1">
    <citation type="submission" date="2018-02" db="EMBL/GenBank/DDBJ databases">
        <authorList>
            <person name="Cohen D.B."/>
            <person name="Kent A.D."/>
        </authorList>
    </citation>
    <scope>NUCLEOTIDE SEQUENCE</scope>
</reference>
<dbReference type="Pfam" id="PF02325">
    <property type="entry name" value="CCB3_YggT"/>
    <property type="match status" value="1"/>
</dbReference>
<sequence>MALNESSNSTDITECKATKPVPNCGMVSWAFTQTPLAPPFLRPTNSNSNSNSNSKPCNYVCPIIILRDLQSSIMSTADKCFRFLHLFASENPVLNKLLSLSSEFHAFRKQIDCRNYRNRNSLSNHNFAAILPGDSVAGLVVTNGILNFLNIYNTLLIARLVLTWFPNAPSVIVSPLSTLCDPYLNIFRGIIPPLGGSLDFSPILAFLVLNVFTSTASALPAELPATGTSEEGPASRTKFTDLTMSQKKWLRRLRGNSSKSSGGVN</sequence>
<evidence type="ECO:0008006" key="2">
    <source>
        <dbReference type="Google" id="ProtNLM"/>
    </source>
</evidence>
<protein>
    <recommendedName>
        <fullName evidence="2">YGGT family protein</fullName>
    </recommendedName>
</protein>
<dbReference type="AlphaFoldDB" id="A0A2N9ESB9"/>
<dbReference type="InterPro" id="IPR003425">
    <property type="entry name" value="CCB3/YggT"/>
</dbReference>
<dbReference type="GO" id="GO:0010020">
    <property type="term" value="P:chloroplast fission"/>
    <property type="evidence" value="ECO:0007669"/>
    <property type="project" value="TreeGrafter"/>
</dbReference>
<proteinExistence type="predicted"/>
<dbReference type="GO" id="GO:0016020">
    <property type="term" value="C:membrane"/>
    <property type="evidence" value="ECO:0007669"/>
    <property type="project" value="InterPro"/>
</dbReference>